<dbReference type="InterPro" id="IPR010095">
    <property type="entry name" value="Cas12f1-like_TNB"/>
</dbReference>
<reference evidence="7 8" key="1">
    <citation type="submission" date="2020-08" db="EMBL/GenBank/DDBJ databases">
        <title>Sequencing the genomes of 1000 actinobacteria strains.</title>
        <authorList>
            <person name="Klenk H.-P."/>
        </authorList>
    </citation>
    <scope>NUCLEOTIDE SEQUENCE [LARGE SCALE GENOMIC DNA]</scope>
    <source>
        <strain evidence="7 8">DSM 44320</strain>
    </source>
</reference>
<keyword evidence="8" id="KW-1185">Reference proteome</keyword>
<keyword evidence="2" id="KW-0815">Transposition</keyword>
<name>A0A7W5UXH6_9ACTN</name>
<feature type="domain" description="Probable transposase IS891/IS1136/IS1341" evidence="5">
    <location>
        <begin position="8"/>
        <end position="104"/>
    </location>
</feature>
<feature type="domain" description="Cas12f1-like TNB" evidence="6">
    <location>
        <begin position="117"/>
        <end position="154"/>
    </location>
</feature>
<dbReference type="InterPro" id="IPR001959">
    <property type="entry name" value="Transposase"/>
</dbReference>
<organism evidence="7 8">
    <name type="scientific">Nonomuraea dietziae</name>
    <dbReference type="NCBI Taxonomy" id="65515"/>
    <lineage>
        <taxon>Bacteria</taxon>
        <taxon>Bacillati</taxon>
        <taxon>Actinomycetota</taxon>
        <taxon>Actinomycetes</taxon>
        <taxon>Streptosporangiales</taxon>
        <taxon>Streptosporangiaceae</taxon>
        <taxon>Nonomuraea</taxon>
    </lineage>
</organism>
<dbReference type="GO" id="GO:0003677">
    <property type="term" value="F:DNA binding"/>
    <property type="evidence" value="ECO:0007669"/>
    <property type="project" value="UniProtKB-KW"/>
</dbReference>
<evidence type="ECO:0000313" key="7">
    <source>
        <dbReference type="EMBL" id="MBB3726541.1"/>
    </source>
</evidence>
<dbReference type="GO" id="GO:0032196">
    <property type="term" value="P:transposition"/>
    <property type="evidence" value="ECO:0007669"/>
    <property type="project" value="UniProtKB-KW"/>
</dbReference>
<dbReference type="Pfam" id="PF07282">
    <property type="entry name" value="Cas12f1-like_TNB"/>
    <property type="match status" value="1"/>
</dbReference>
<dbReference type="Pfam" id="PF01385">
    <property type="entry name" value="OrfB_IS605"/>
    <property type="match status" value="1"/>
</dbReference>
<evidence type="ECO:0000259" key="5">
    <source>
        <dbReference type="Pfam" id="PF01385"/>
    </source>
</evidence>
<gene>
    <name evidence="7" type="ORF">FHR33_002401</name>
</gene>
<comment type="caution">
    <text evidence="7">The sequence shown here is derived from an EMBL/GenBank/DDBJ whole genome shotgun (WGS) entry which is preliminary data.</text>
</comment>
<dbReference type="EMBL" id="JACIBV010000001">
    <property type="protein sequence ID" value="MBB3726541.1"/>
    <property type="molecule type" value="Genomic_DNA"/>
</dbReference>
<evidence type="ECO:0000256" key="4">
    <source>
        <dbReference type="ARBA" id="ARBA00023172"/>
    </source>
</evidence>
<dbReference type="GO" id="GO:0006310">
    <property type="term" value="P:DNA recombination"/>
    <property type="evidence" value="ECO:0007669"/>
    <property type="project" value="UniProtKB-KW"/>
</dbReference>
<dbReference type="RefSeq" id="WP_425567623.1">
    <property type="nucleotide sequence ID" value="NZ_BAAAXX010000052.1"/>
</dbReference>
<evidence type="ECO:0000256" key="2">
    <source>
        <dbReference type="ARBA" id="ARBA00022578"/>
    </source>
</evidence>
<comment type="similarity">
    <text evidence="1">In the C-terminal section; belongs to the transposase 35 family.</text>
</comment>
<keyword evidence="3" id="KW-0238">DNA-binding</keyword>
<protein>
    <submittedName>
        <fullName evidence="7">IS605 OrfB family transposase</fullName>
    </submittedName>
</protein>
<evidence type="ECO:0000256" key="3">
    <source>
        <dbReference type="ARBA" id="ARBA00023125"/>
    </source>
</evidence>
<dbReference type="NCBIfam" id="NF040570">
    <property type="entry name" value="guided_TnpB"/>
    <property type="match status" value="1"/>
</dbReference>
<keyword evidence="4" id="KW-0233">DNA recombination</keyword>
<sequence length="208" mass="22768">MLPELETETGVDLGLTHYAILSGGDKIANPRWLRRREKKLAKLQRALSGKEKGSKNRDKARAKVARQHVKVADARHDFLHQVSTSIIRENQAVHVETLSVRGLARGCHAKSVNDASWGAFLALLEGKAVRYGRILARVGRCYPSSQLCPCCGWRVGRLPLGVRGGTARLVVSTMTGTSPQRSTSCCKDNASPWSPGWLDTAKTTVEGR</sequence>
<evidence type="ECO:0000259" key="6">
    <source>
        <dbReference type="Pfam" id="PF07282"/>
    </source>
</evidence>
<evidence type="ECO:0000313" key="8">
    <source>
        <dbReference type="Proteomes" id="UP000579945"/>
    </source>
</evidence>
<dbReference type="AlphaFoldDB" id="A0A7W5UXH6"/>
<dbReference type="Proteomes" id="UP000579945">
    <property type="component" value="Unassembled WGS sequence"/>
</dbReference>
<accession>A0A7W5UXH6</accession>
<evidence type="ECO:0000256" key="1">
    <source>
        <dbReference type="ARBA" id="ARBA00008761"/>
    </source>
</evidence>
<proteinExistence type="inferred from homology"/>